<evidence type="ECO:0000256" key="5">
    <source>
        <dbReference type="ARBA" id="ARBA00022777"/>
    </source>
</evidence>
<dbReference type="KEGG" id="dbk:DGMP_31170"/>
<evidence type="ECO:0000313" key="13">
    <source>
        <dbReference type="EMBL" id="BCL62424.1"/>
    </source>
</evidence>
<feature type="binding site" evidence="9">
    <location>
        <position position="12"/>
    </location>
    <ligand>
        <name>sn-glycerol 3-phosphate</name>
        <dbReference type="ChEBI" id="CHEBI:57597"/>
    </ligand>
</feature>
<sequence length="496" mass="54450">MSAHILAIDQGTTSSRAIIFNDKLETAGLAQEEFEQFFPRSGWVEHDPEEIWSTTLATCRQALENADLSATDIAAIGITNQRETTIVWERETGKPIHRAIVWQDRRTADFCRKLRDSGHEPMVTRKTGLLLDAYFSGTKINWILENIPGARRMANEGRLAFGTVDTFLLWRLTEGRVHATDATNASRTMLYNIHDNCWDTELLQLFDIPDSMLPKVKNCSDDFGMCAPALLGSSIPVRGIAGDQQAALVGQACFQPGMIKSTYGTGCFIVLNTGEQAVSSGNKLLTTIGYRLGDKTTYALEGSIFVAGAAVQWMRDAMGLIETASETGKLAREADINQDVYLVPAFTGLGAPHWDPDARGAIFGITRATGPAELSRAALESVCYQTRDLLEAMAGDWNGMKTTVLRVDGGMVASNYTMQFLADILSAPVDRPSILETTAVGAAYLAGLHESIFPDPSEFAATWKQDKRFEPSLDGEIRERKYSGWKDAVSRTLTRP</sequence>
<dbReference type="Pfam" id="PF00370">
    <property type="entry name" value="FGGY_N"/>
    <property type="match status" value="1"/>
</dbReference>
<dbReference type="NCBIfam" id="NF000756">
    <property type="entry name" value="PRK00047.1"/>
    <property type="match status" value="1"/>
</dbReference>
<dbReference type="InterPro" id="IPR018483">
    <property type="entry name" value="Carb_kinase_FGGY_CS"/>
</dbReference>
<organism evidence="13 14">
    <name type="scientific">Desulfomarina profundi</name>
    <dbReference type="NCBI Taxonomy" id="2772557"/>
    <lineage>
        <taxon>Bacteria</taxon>
        <taxon>Pseudomonadati</taxon>
        <taxon>Thermodesulfobacteriota</taxon>
        <taxon>Desulfobulbia</taxon>
        <taxon>Desulfobulbales</taxon>
        <taxon>Desulfobulbaceae</taxon>
        <taxon>Desulfomarina</taxon>
    </lineage>
</organism>
<evidence type="ECO:0000256" key="6">
    <source>
        <dbReference type="ARBA" id="ARBA00022798"/>
    </source>
</evidence>
<feature type="binding site" evidence="9">
    <location>
        <position position="134"/>
    </location>
    <ligand>
        <name>glycerol</name>
        <dbReference type="ChEBI" id="CHEBI:17754"/>
    </ligand>
</feature>
<feature type="binding site" evidence="9">
    <location>
        <position position="243"/>
    </location>
    <ligand>
        <name>sn-glycerol 3-phosphate</name>
        <dbReference type="ChEBI" id="CHEBI:57597"/>
    </ligand>
</feature>
<keyword evidence="4 9" id="KW-0547">Nucleotide-binding</keyword>
<feature type="binding site" evidence="9">
    <location>
        <position position="134"/>
    </location>
    <ligand>
        <name>sn-glycerol 3-phosphate</name>
        <dbReference type="ChEBI" id="CHEBI:57597"/>
    </ligand>
</feature>
<comment type="activity regulation">
    <text evidence="9">Inhibited by fructose 1,6-bisphosphate (FBP).</text>
</comment>
<protein>
    <recommendedName>
        <fullName evidence="9">Glycerol kinase</fullName>
        <ecNumber evidence="9">2.7.1.30</ecNumber>
    </recommendedName>
    <alternativeName>
        <fullName evidence="9">ATP:glycerol 3-phosphotransferase</fullName>
    </alternativeName>
    <alternativeName>
        <fullName evidence="9">Glycerokinase</fullName>
        <shortName evidence="9">GK</shortName>
    </alternativeName>
</protein>
<dbReference type="FunFam" id="3.30.420.40:FF:000008">
    <property type="entry name" value="Glycerol kinase"/>
    <property type="match status" value="1"/>
</dbReference>
<dbReference type="Proteomes" id="UP000826725">
    <property type="component" value="Chromosome"/>
</dbReference>
<dbReference type="PROSITE" id="PS00445">
    <property type="entry name" value="FGGY_KINASES_2"/>
    <property type="match status" value="1"/>
</dbReference>
<dbReference type="RefSeq" id="WP_228854783.1">
    <property type="nucleotide sequence ID" value="NZ_AP024086.1"/>
</dbReference>
<feature type="binding site" evidence="9">
    <location>
        <position position="308"/>
    </location>
    <ligand>
        <name>ATP</name>
        <dbReference type="ChEBI" id="CHEBI:30616"/>
    </ligand>
</feature>
<feature type="binding site" evidence="9">
    <location>
        <position position="410"/>
    </location>
    <ligand>
        <name>ADP</name>
        <dbReference type="ChEBI" id="CHEBI:456216"/>
    </ligand>
</feature>
<dbReference type="PROSITE" id="PS00933">
    <property type="entry name" value="FGGY_KINASES_1"/>
    <property type="match status" value="1"/>
</dbReference>
<feature type="binding site" evidence="9">
    <location>
        <position position="312"/>
    </location>
    <ligand>
        <name>ATP</name>
        <dbReference type="ChEBI" id="CHEBI:30616"/>
    </ligand>
</feature>
<dbReference type="NCBIfam" id="TIGR01311">
    <property type="entry name" value="glycerol_kin"/>
    <property type="match status" value="1"/>
</dbReference>
<feature type="binding site" evidence="9">
    <location>
        <position position="265"/>
    </location>
    <ligand>
        <name>ADP</name>
        <dbReference type="ChEBI" id="CHEBI:456216"/>
    </ligand>
</feature>
<evidence type="ECO:0000256" key="8">
    <source>
        <dbReference type="ARBA" id="ARBA00052101"/>
    </source>
</evidence>
<evidence type="ECO:0000256" key="10">
    <source>
        <dbReference type="RuleBase" id="RU003733"/>
    </source>
</evidence>
<feature type="binding site" evidence="9">
    <location>
        <position position="83"/>
    </location>
    <ligand>
        <name>sn-glycerol 3-phosphate</name>
        <dbReference type="ChEBI" id="CHEBI:57597"/>
    </ligand>
</feature>
<evidence type="ECO:0000256" key="7">
    <source>
        <dbReference type="ARBA" id="ARBA00022840"/>
    </source>
</evidence>
<feature type="binding site" evidence="9">
    <location>
        <position position="12"/>
    </location>
    <ligand>
        <name>ATP</name>
        <dbReference type="ChEBI" id="CHEBI:30616"/>
    </ligand>
</feature>
<dbReference type="InterPro" id="IPR000577">
    <property type="entry name" value="Carb_kinase_FGGY"/>
</dbReference>
<keyword evidence="7 9" id="KW-0067">ATP-binding</keyword>
<comment type="pathway">
    <text evidence="1 9">Polyol metabolism; glycerol degradation via glycerol kinase pathway; sn-glycerol 3-phosphate from glycerol: step 1/1.</text>
</comment>
<keyword evidence="5 9" id="KW-0418">Kinase</keyword>
<keyword evidence="6 9" id="KW-0319">Glycerol metabolism</keyword>
<proteinExistence type="inferred from homology"/>
<dbReference type="InterPro" id="IPR018484">
    <property type="entry name" value="FGGY_N"/>
</dbReference>
<dbReference type="Pfam" id="PF02782">
    <property type="entry name" value="FGGY_C"/>
    <property type="match status" value="1"/>
</dbReference>
<gene>
    <name evidence="9 13" type="primary">glpK</name>
    <name evidence="13" type="ORF">DGMP_31170</name>
</gene>
<dbReference type="EMBL" id="AP024086">
    <property type="protein sequence ID" value="BCL62424.1"/>
    <property type="molecule type" value="Genomic_DNA"/>
</dbReference>
<feature type="binding site" evidence="9">
    <location>
        <position position="265"/>
    </location>
    <ligand>
        <name>ATP</name>
        <dbReference type="ChEBI" id="CHEBI:30616"/>
    </ligand>
</feature>
<evidence type="ECO:0000256" key="9">
    <source>
        <dbReference type="HAMAP-Rule" id="MF_00186"/>
    </source>
</evidence>
<dbReference type="GO" id="GO:0006072">
    <property type="term" value="P:glycerol-3-phosphate metabolic process"/>
    <property type="evidence" value="ECO:0007669"/>
    <property type="project" value="InterPro"/>
</dbReference>
<evidence type="ECO:0000256" key="3">
    <source>
        <dbReference type="ARBA" id="ARBA00022679"/>
    </source>
</evidence>
<dbReference type="HAMAP" id="MF_00186">
    <property type="entry name" value="Glycerol_kin"/>
    <property type="match status" value="1"/>
</dbReference>
<dbReference type="CDD" id="cd07786">
    <property type="entry name" value="FGGY_EcGK_like"/>
    <property type="match status" value="1"/>
</dbReference>
<dbReference type="InterPro" id="IPR018485">
    <property type="entry name" value="FGGY_C"/>
</dbReference>
<name>A0A8D5FVH2_9BACT</name>
<accession>A0A8D5FVH2</accession>
<dbReference type="EC" id="2.7.1.30" evidence="9"/>
<comment type="caution">
    <text evidence="9">Lacks conserved residue(s) required for the propagation of feature annotation.</text>
</comment>
<feature type="domain" description="Carbohydrate kinase FGGY N-terminal" evidence="11">
    <location>
        <begin position="5"/>
        <end position="250"/>
    </location>
</feature>
<dbReference type="PIRSF" id="PIRSF000538">
    <property type="entry name" value="GlpK"/>
    <property type="match status" value="1"/>
</dbReference>
<evidence type="ECO:0000313" key="14">
    <source>
        <dbReference type="Proteomes" id="UP000826725"/>
    </source>
</evidence>
<feature type="binding site" evidence="9">
    <location>
        <position position="13"/>
    </location>
    <ligand>
        <name>ATP</name>
        <dbReference type="ChEBI" id="CHEBI:30616"/>
    </ligand>
</feature>
<evidence type="ECO:0000256" key="4">
    <source>
        <dbReference type="ARBA" id="ARBA00022741"/>
    </source>
</evidence>
<feature type="binding site" evidence="9">
    <location>
        <position position="12"/>
    </location>
    <ligand>
        <name>ADP</name>
        <dbReference type="ChEBI" id="CHEBI:456216"/>
    </ligand>
</feature>
<reference evidence="13" key="1">
    <citation type="submission" date="2020-09" db="EMBL/GenBank/DDBJ databases">
        <title>Desulfogranum mesoprofundum gen. nov., sp. nov., a novel mesophilic, sulfate-reducing chemolithoautotroph isolated from a deep-sea hydrothermal vent chimney in the Suiyo Seamount.</title>
        <authorList>
            <person name="Hashimoto Y."/>
            <person name="Nakagawa S."/>
        </authorList>
    </citation>
    <scope>NUCLEOTIDE SEQUENCE</scope>
    <source>
        <strain evidence="13">KT2</strain>
    </source>
</reference>
<keyword evidence="14" id="KW-1185">Reference proteome</keyword>
<evidence type="ECO:0000259" key="12">
    <source>
        <dbReference type="Pfam" id="PF02782"/>
    </source>
</evidence>
<dbReference type="GO" id="GO:0019563">
    <property type="term" value="P:glycerol catabolic process"/>
    <property type="evidence" value="ECO:0007669"/>
    <property type="project" value="UniProtKB-UniRule"/>
</dbReference>
<dbReference type="GO" id="GO:0005524">
    <property type="term" value="F:ATP binding"/>
    <property type="evidence" value="ECO:0007669"/>
    <property type="project" value="UniProtKB-UniRule"/>
</dbReference>
<feature type="binding site" evidence="9">
    <location>
        <position position="82"/>
    </location>
    <ligand>
        <name>sn-glycerol 3-phosphate</name>
        <dbReference type="ChEBI" id="CHEBI:57597"/>
    </ligand>
</feature>
<dbReference type="FunFam" id="3.30.420.40:FF:000007">
    <property type="entry name" value="Glycerol kinase"/>
    <property type="match status" value="1"/>
</dbReference>
<evidence type="ECO:0000256" key="1">
    <source>
        <dbReference type="ARBA" id="ARBA00005190"/>
    </source>
</evidence>
<feature type="binding site" evidence="9">
    <location>
        <position position="243"/>
    </location>
    <ligand>
        <name>glycerol</name>
        <dbReference type="ChEBI" id="CHEBI:17754"/>
    </ligand>
</feature>
<comment type="catalytic activity">
    <reaction evidence="8 9">
        <text>glycerol + ATP = sn-glycerol 3-phosphate + ADP + H(+)</text>
        <dbReference type="Rhea" id="RHEA:21644"/>
        <dbReference type="ChEBI" id="CHEBI:15378"/>
        <dbReference type="ChEBI" id="CHEBI:17754"/>
        <dbReference type="ChEBI" id="CHEBI:30616"/>
        <dbReference type="ChEBI" id="CHEBI:57597"/>
        <dbReference type="ChEBI" id="CHEBI:456216"/>
        <dbReference type="EC" id="2.7.1.30"/>
    </reaction>
</comment>
<dbReference type="GO" id="GO:0004370">
    <property type="term" value="F:glycerol kinase activity"/>
    <property type="evidence" value="ECO:0007669"/>
    <property type="project" value="UniProtKB-UniRule"/>
</dbReference>
<dbReference type="PANTHER" id="PTHR10196">
    <property type="entry name" value="SUGAR KINASE"/>
    <property type="match status" value="1"/>
</dbReference>
<feature type="binding site" evidence="9">
    <location>
        <position position="308"/>
    </location>
    <ligand>
        <name>ADP</name>
        <dbReference type="ChEBI" id="CHEBI:456216"/>
    </ligand>
</feature>
<dbReference type="UniPathway" id="UPA00618">
    <property type="reaction ID" value="UER00672"/>
</dbReference>
<dbReference type="PANTHER" id="PTHR10196:SF78">
    <property type="entry name" value="GLYCEROL KINASE"/>
    <property type="match status" value="1"/>
</dbReference>
<feature type="binding site" evidence="9">
    <location>
        <position position="16"/>
    </location>
    <ligand>
        <name>ADP</name>
        <dbReference type="ChEBI" id="CHEBI:456216"/>
    </ligand>
</feature>
<feature type="binding site" evidence="9">
    <location>
        <position position="244"/>
    </location>
    <ligand>
        <name>glycerol</name>
        <dbReference type="ChEBI" id="CHEBI:17754"/>
    </ligand>
</feature>
<feature type="binding site" evidence="9">
    <location>
        <position position="82"/>
    </location>
    <ligand>
        <name>glycerol</name>
        <dbReference type="ChEBI" id="CHEBI:17754"/>
    </ligand>
</feature>
<comment type="similarity">
    <text evidence="2 9 10">Belongs to the FGGY kinase family.</text>
</comment>
<feature type="binding site" evidence="9">
    <location>
        <position position="410"/>
    </location>
    <ligand>
        <name>ATP</name>
        <dbReference type="ChEBI" id="CHEBI:30616"/>
    </ligand>
</feature>
<dbReference type="GO" id="GO:0005829">
    <property type="term" value="C:cytosol"/>
    <property type="evidence" value="ECO:0007669"/>
    <property type="project" value="TreeGrafter"/>
</dbReference>
<comment type="function">
    <text evidence="9">Key enzyme in the regulation of glycerol uptake and metabolism. Catalyzes the phosphorylation of glycerol to yield sn-glycerol 3-phosphate.</text>
</comment>
<feature type="binding site" evidence="9">
    <location>
        <position position="14"/>
    </location>
    <ligand>
        <name>ATP</name>
        <dbReference type="ChEBI" id="CHEBI:30616"/>
    </ligand>
</feature>
<feature type="domain" description="Carbohydrate kinase FGGY C-terminal" evidence="12">
    <location>
        <begin position="261"/>
        <end position="447"/>
    </location>
</feature>
<evidence type="ECO:0000259" key="11">
    <source>
        <dbReference type="Pfam" id="PF00370"/>
    </source>
</evidence>
<feature type="binding site" evidence="9">
    <location>
        <position position="83"/>
    </location>
    <ligand>
        <name>glycerol</name>
        <dbReference type="ChEBI" id="CHEBI:17754"/>
    </ligand>
</feature>
<dbReference type="InterPro" id="IPR005999">
    <property type="entry name" value="Glycerol_kin"/>
</dbReference>
<keyword evidence="3 9" id="KW-0808">Transferase</keyword>
<dbReference type="AlphaFoldDB" id="A0A8D5FVH2"/>
<evidence type="ECO:0000256" key="2">
    <source>
        <dbReference type="ARBA" id="ARBA00009156"/>
    </source>
</evidence>